<organism evidence="1 2">
    <name type="scientific">Pseudogemmobacter lacusdianii</name>
    <dbReference type="NCBI Taxonomy" id="3069608"/>
    <lineage>
        <taxon>Bacteria</taxon>
        <taxon>Pseudomonadati</taxon>
        <taxon>Pseudomonadota</taxon>
        <taxon>Alphaproteobacteria</taxon>
        <taxon>Rhodobacterales</taxon>
        <taxon>Paracoccaceae</taxon>
        <taxon>Pseudogemmobacter</taxon>
    </lineage>
</organism>
<sequence length="162" mass="17559">MLEAALPLLPGQRLARGVARGLRDLGFACVDELVLATGLRVDLMALGPKGELWIIECKSSRADFRSDRKWQGYLDYCDRYFWAVDSAFPQELLPAETGLIFADAYGAEVMRMGSLTPLAGARRKAVTQRFARVAALRLQGLRDPGLPDPGALDLAAAAAKPA</sequence>
<reference evidence="1 2" key="1">
    <citation type="submission" date="2023-08" db="EMBL/GenBank/DDBJ databases">
        <title>Characterization of two Paracoccaceae strains isolated from Phycosphere and proposal of Xinfangfangia lacusdiani sp. nov.</title>
        <authorList>
            <person name="Deng Y."/>
            <person name="Zhang Y.Q."/>
        </authorList>
    </citation>
    <scope>NUCLEOTIDE SEQUENCE [LARGE SCALE GENOMIC DNA]</scope>
    <source>
        <strain evidence="1 2">CPCC 101601</strain>
    </source>
</reference>
<dbReference type="SUPFAM" id="SSF52980">
    <property type="entry name" value="Restriction endonuclease-like"/>
    <property type="match status" value="1"/>
</dbReference>
<dbReference type="RefSeq" id="WP_306679605.1">
    <property type="nucleotide sequence ID" value="NZ_JAVDBT010000004.1"/>
</dbReference>
<evidence type="ECO:0000313" key="1">
    <source>
        <dbReference type="EMBL" id="MDQ2065814.1"/>
    </source>
</evidence>
<evidence type="ECO:0000313" key="2">
    <source>
        <dbReference type="Proteomes" id="UP001239680"/>
    </source>
</evidence>
<comment type="caution">
    <text evidence="1">The sequence shown here is derived from an EMBL/GenBank/DDBJ whole genome shotgun (WGS) entry which is preliminary data.</text>
</comment>
<dbReference type="Pfam" id="PF06319">
    <property type="entry name" value="MmcB-like"/>
    <property type="match status" value="1"/>
</dbReference>
<accession>A0ABU0VVN4</accession>
<dbReference type="EMBL" id="JAVDBT010000004">
    <property type="protein sequence ID" value="MDQ2065814.1"/>
    <property type="molecule type" value="Genomic_DNA"/>
</dbReference>
<gene>
    <name evidence="1" type="ORF">Q9295_05480</name>
</gene>
<keyword evidence="2" id="KW-1185">Reference proteome</keyword>
<dbReference type="InterPro" id="IPR011335">
    <property type="entry name" value="Restrct_endonuc-II-like"/>
</dbReference>
<dbReference type="Proteomes" id="UP001239680">
    <property type="component" value="Unassembled WGS sequence"/>
</dbReference>
<dbReference type="InterPro" id="IPR009394">
    <property type="entry name" value="MmcB-like"/>
</dbReference>
<protein>
    <submittedName>
        <fullName evidence="1">MmcB family DNA repair protein</fullName>
    </submittedName>
</protein>
<proteinExistence type="predicted"/>
<name>A0ABU0VVN4_9RHOB</name>